<dbReference type="RefSeq" id="WP_386804367.1">
    <property type="nucleotide sequence ID" value="NZ_JBHTMU010000024.1"/>
</dbReference>
<dbReference type="NCBIfam" id="TIGR00199">
    <property type="entry name" value="PncC_domain"/>
    <property type="match status" value="1"/>
</dbReference>
<accession>A0ABW3ZK37</accession>
<feature type="domain" description="CinA C-terminal" evidence="1">
    <location>
        <begin position="9"/>
        <end position="162"/>
    </location>
</feature>
<dbReference type="Pfam" id="PF02464">
    <property type="entry name" value="CinA"/>
    <property type="match status" value="1"/>
</dbReference>
<dbReference type="Gene3D" id="3.90.950.20">
    <property type="entry name" value="CinA-like"/>
    <property type="match status" value="1"/>
</dbReference>
<dbReference type="Proteomes" id="UP001597135">
    <property type="component" value="Unassembled WGS sequence"/>
</dbReference>
<name>A0ABW3ZK37_9RHOB</name>
<evidence type="ECO:0000313" key="3">
    <source>
        <dbReference type="Proteomes" id="UP001597135"/>
    </source>
</evidence>
<comment type="caution">
    <text evidence="2">The sequence shown here is derived from an EMBL/GenBank/DDBJ whole genome shotgun (WGS) entry which is preliminary data.</text>
</comment>
<dbReference type="EMBL" id="JBHTMU010000024">
    <property type="protein sequence ID" value="MFD1343426.1"/>
    <property type="molecule type" value="Genomic_DNA"/>
</dbReference>
<reference evidence="3" key="1">
    <citation type="journal article" date="2019" name="Int. J. Syst. Evol. Microbiol.">
        <title>The Global Catalogue of Microorganisms (GCM) 10K type strain sequencing project: providing services to taxonomists for standard genome sequencing and annotation.</title>
        <authorList>
            <consortium name="The Broad Institute Genomics Platform"/>
            <consortium name="The Broad Institute Genome Sequencing Center for Infectious Disease"/>
            <person name="Wu L."/>
            <person name="Ma J."/>
        </authorList>
    </citation>
    <scope>NUCLEOTIDE SEQUENCE [LARGE SCALE GENOMIC DNA]</scope>
    <source>
        <strain evidence="3">CCUG 62953</strain>
    </source>
</reference>
<proteinExistence type="predicted"/>
<evidence type="ECO:0000313" key="2">
    <source>
        <dbReference type="EMBL" id="MFD1343426.1"/>
    </source>
</evidence>
<dbReference type="SUPFAM" id="SSF142433">
    <property type="entry name" value="CinA-like"/>
    <property type="match status" value="1"/>
</dbReference>
<keyword evidence="3" id="KW-1185">Reference proteome</keyword>
<gene>
    <name evidence="2" type="ORF">ACFQ4E_13435</name>
</gene>
<evidence type="ECO:0000259" key="1">
    <source>
        <dbReference type="Pfam" id="PF02464"/>
    </source>
</evidence>
<sequence>MTDTAPFHDLASEVLDIARAKGQRLVTAESCTGGMVAAALTDIPGSSDVVIGGWVSYSNAAKCAMLGVLETTLEAHGAVSEEVACEMADGALYTGRGDLAVAITGIAGPGGSEHKPEGRVCFAIARATEIEDRSVTKEFGAIGRDEVRRAATRHALEMLRDALNEE</sequence>
<dbReference type="InterPro" id="IPR036653">
    <property type="entry name" value="CinA-like_C"/>
</dbReference>
<protein>
    <submittedName>
        <fullName evidence="2">CinA family protein</fullName>
    </submittedName>
</protein>
<organism evidence="2 3">
    <name type="scientific">Litorisediminicola beolgyonensis</name>
    <dbReference type="NCBI Taxonomy" id="1173614"/>
    <lineage>
        <taxon>Bacteria</taxon>
        <taxon>Pseudomonadati</taxon>
        <taxon>Pseudomonadota</taxon>
        <taxon>Alphaproteobacteria</taxon>
        <taxon>Rhodobacterales</taxon>
        <taxon>Paracoccaceae</taxon>
        <taxon>Litorisediminicola</taxon>
    </lineage>
</organism>
<dbReference type="InterPro" id="IPR008136">
    <property type="entry name" value="CinA_C"/>
</dbReference>